<dbReference type="GO" id="GO:0005770">
    <property type="term" value="C:late endosome"/>
    <property type="evidence" value="ECO:0007669"/>
    <property type="project" value="TreeGrafter"/>
</dbReference>
<organism evidence="4 5">
    <name type="scientific">Diplogelasinospora grovesii</name>
    <dbReference type="NCBI Taxonomy" id="303347"/>
    <lineage>
        <taxon>Eukaryota</taxon>
        <taxon>Fungi</taxon>
        <taxon>Dikarya</taxon>
        <taxon>Ascomycota</taxon>
        <taxon>Pezizomycotina</taxon>
        <taxon>Sordariomycetes</taxon>
        <taxon>Sordariomycetidae</taxon>
        <taxon>Sordariales</taxon>
        <taxon>Diplogelasinosporaceae</taxon>
        <taxon>Diplogelasinospora</taxon>
    </lineage>
</organism>
<dbReference type="InterPro" id="IPR036188">
    <property type="entry name" value="FAD/NAD-bd_sf"/>
</dbReference>
<dbReference type="InterPro" id="IPR006076">
    <property type="entry name" value="FAD-dep_OxRdtase"/>
</dbReference>
<dbReference type="Gene3D" id="3.30.9.10">
    <property type="entry name" value="D-Amino Acid Oxidase, subunit A, domain 2"/>
    <property type="match status" value="1"/>
</dbReference>
<dbReference type="GO" id="GO:0042147">
    <property type="term" value="P:retrograde transport, endosome to Golgi"/>
    <property type="evidence" value="ECO:0007669"/>
    <property type="project" value="TreeGrafter"/>
</dbReference>
<dbReference type="GO" id="GO:0005829">
    <property type="term" value="C:cytosol"/>
    <property type="evidence" value="ECO:0007669"/>
    <property type="project" value="GOC"/>
</dbReference>
<dbReference type="Gene3D" id="3.50.50.60">
    <property type="entry name" value="FAD/NAD(P)-binding domain"/>
    <property type="match status" value="2"/>
</dbReference>
<feature type="region of interest" description="Disordered" evidence="1">
    <location>
        <begin position="110"/>
        <end position="131"/>
    </location>
</feature>
<dbReference type="PROSITE" id="PS51257">
    <property type="entry name" value="PROKAR_LIPOPROTEIN"/>
    <property type="match status" value="1"/>
</dbReference>
<name>A0AAN6NHB0_9PEZI</name>
<accession>A0AAN6NHB0</accession>
<keyword evidence="2" id="KW-0472">Membrane</keyword>
<dbReference type="PANTHER" id="PTHR13847">
    <property type="entry name" value="SARCOSINE DEHYDROGENASE-RELATED"/>
    <property type="match status" value="1"/>
</dbReference>
<dbReference type="SUPFAM" id="SSF51905">
    <property type="entry name" value="FAD/NAD(P)-binding domain"/>
    <property type="match status" value="1"/>
</dbReference>
<comment type="caution">
    <text evidence="4">The sequence shown here is derived from an EMBL/GenBank/DDBJ whole genome shotgun (WGS) entry which is preliminary data.</text>
</comment>
<feature type="transmembrane region" description="Helical" evidence="2">
    <location>
        <begin position="9"/>
        <end position="26"/>
    </location>
</feature>
<sequence length="446" mass="48636">MDAQQKRNIVIIGGGIIGCTTAYFLTRHPKFNPQLHKITLLEATAIASGASGKAGGLLALWAYPTCLVPLSYRLHRELAAEHGGAERWGYRRVGCGSLRAHVRNSNLLKPAPAAGQSAQNGNGAGENLPIQSVVGDEVKDEKDWEKLPKQDDKAASLLKDSRLPADLDWLDRDVIYHYEEMGMPGSTETAQVHPFHFTTAMAELAAQKGVDIKLGARVTKINHTKSEVQNIEYEDKSTKEHHTIEGVTDVVVTAGPWTSRLLPRTKIESLRAHSVVFDADVSPYAVFTDIQLPTDYVPEHRAAKGQKRKHRGNVDPEIYARPFSEVYACGEPDSTIPLPDYADQVQCDEAQCDDIIAYIGTISPQLRGASIKAKQACYLPQHVRMGHERGPLIGKTAVPGLYVAAGHTCWGIQNGPGTGCLMAEIILDGKATSADVDSLDPKKWKV</sequence>
<proteinExistence type="predicted"/>
<evidence type="ECO:0000313" key="4">
    <source>
        <dbReference type="EMBL" id="KAK3945101.1"/>
    </source>
</evidence>
<evidence type="ECO:0000256" key="1">
    <source>
        <dbReference type="SAM" id="MobiDB-lite"/>
    </source>
</evidence>
<gene>
    <name evidence="4" type="ORF">QBC46DRAFT_372768</name>
</gene>
<keyword evidence="2" id="KW-0812">Transmembrane</keyword>
<dbReference type="EMBL" id="MU853756">
    <property type="protein sequence ID" value="KAK3945101.1"/>
    <property type="molecule type" value="Genomic_DNA"/>
</dbReference>
<evidence type="ECO:0000313" key="5">
    <source>
        <dbReference type="Proteomes" id="UP001303473"/>
    </source>
</evidence>
<keyword evidence="5" id="KW-1185">Reference proteome</keyword>
<evidence type="ECO:0000259" key="3">
    <source>
        <dbReference type="Pfam" id="PF01266"/>
    </source>
</evidence>
<protein>
    <submittedName>
        <fullName evidence="4">Fad dependent oxidoreductase</fullName>
    </submittedName>
</protein>
<reference evidence="5" key="1">
    <citation type="journal article" date="2023" name="Mol. Phylogenet. Evol.">
        <title>Genome-scale phylogeny and comparative genomics of the fungal order Sordariales.</title>
        <authorList>
            <person name="Hensen N."/>
            <person name="Bonometti L."/>
            <person name="Westerberg I."/>
            <person name="Brannstrom I.O."/>
            <person name="Guillou S."/>
            <person name="Cros-Aarteil S."/>
            <person name="Calhoun S."/>
            <person name="Haridas S."/>
            <person name="Kuo A."/>
            <person name="Mondo S."/>
            <person name="Pangilinan J."/>
            <person name="Riley R."/>
            <person name="LaButti K."/>
            <person name="Andreopoulos B."/>
            <person name="Lipzen A."/>
            <person name="Chen C."/>
            <person name="Yan M."/>
            <person name="Daum C."/>
            <person name="Ng V."/>
            <person name="Clum A."/>
            <person name="Steindorff A."/>
            <person name="Ohm R.A."/>
            <person name="Martin F."/>
            <person name="Silar P."/>
            <person name="Natvig D.O."/>
            <person name="Lalanne C."/>
            <person name="Gautier V."/>
            <person name="Ament-Velasquez S.L."/>
            <person name="Kruys A."/>
            <person name="Hutchinson M.I."/>
            <person name="Powell A.J."/>
            <person name="Barry K."/>
            <person name="Miller A.N."/>
            <person name="Grigoriev I.V."/>
            <person name="Debuchy R."/>
            <person name="Gladieux P."/>
            <person name="Hiltunen Thoren M."/>
            <person name="Johannesson H."/>
        </authorList>
    </citation>
    <scope>NUCLEOTIDE SEQUENCE [LARGE SCALE GENOMIC DNA]</scope>
    <source>
        <strain evidence="5">CBS 340.73</strain>
    </source>
</reference>
<dbReference type="Proteomes" id="UP001303473">
    <property type="component" value="Unassembled WGS sequence"/>
</dbReference>
<keyword evidence="2" id="KW-1133">Transmembrane helix</keyword>
<dbReference type="AlphaFoldDB" id="A0AAN6NHB0"/>
<dbReference type="PANTHER" id="PTHR13847:SF150">
    <property type="entry name" value="OXIDOREDUCTASE TDA3-RELATED"/>
    <property type="match status" value="1"/>
</dbReference>
<dbReference type="Pfam" id="PF01266">
    <property type="entry name" value="DAO"/>
    <property type="match status" value="1"/>
</dbReference>
<feature type="compositionally biased region" description="Low complexity" evidence="1">
    <location>
        <begin position="110"/>
        <end position="121"/>
    </location>
</feature>
<feature type="domain" description="FAD dependent oxidoreductase" evidence="3">
    <location>
        <begin position="9"/>
        <end position="424"/>
    </location>
</feature>
<evidence type="ECO:0000256" key="2">
    <source>
        <dbReference type="SAM" id="Phobius"/>
    </source>
</evidence>